<evidence type="ECO:0000256" key="5">
    <source>
        <dbReference type="SAM" id="Phobius"/>
    </source>
</evidence>
<evidence type="ECO:0000259" key="6">
    <source>
        <dbReference type="PROSITE" id="PS51999"/>
    </source>
</evidence>
<dbReference type="PROSITE" id="PS51999">
    <property type="entry name" value="ZF_GRF"/>
    <property type="match status" value="1"/>
</dbReference>
<evidence type="ECO:0000313" key="8">
    <source>
        <dbReference type="Proteomes" id="UP000501690"/>
    </source>
</evidence>
<accession>A0A4D6LGF5</accession>
<evidence type="ECO:0000256" key="4">
    <source>
        <dbReference type="PROSITE-ProRule" id="PRU01343"/>
    </source>
</evidence>
<dbReference type="Proteomes" id="UP000501690">
    <property type="component" value="Linkage Group LG3"/>
</dbReference>
<keyword evidence="2 4" id="KW-0863">Zinc-finger</keyword>
<feature type="domain" description="GRF-type" evidence="6">
    <location>
        <begin position="34"/>
        <end position="76"/>
    </location>
</feature>
<keyword evidence="3" id="KW-0862">Zinc</keyword>
<evidence type="ECO:0000256" key="3">
    <source>
        <dbReference type="ARBA" id="ARBA00022833"/>
    </source>
</evidence>
<dbReference type="PANTHER" id="PTHR33248">
    <property type="entry name" value="ZINC ION-BINDING PROTEIN"/>
    <property type="match status" value="1"/>
</dbReference>
<gene>
    <name evidence="7" type="ORF">DEO72_LG3g2206</name>
</gene>
<evidence type="ECO:0000256" key="2">
    <source>
        <dbReference type="ARBA" id="ARBA00022771"/>
    </source>
</evidence>
<sequence>MKSGSKGFNFTQRKIGSKMSQSCGSSSEIASKVCGCVERLLLLKATTVKNKGKLFWRCRNWASNSYCNYFEWVKEDESEFEGKESEFEGKESEFEGKESEIEANSVKIVEEDEVCLDRDKVILELTKKNEKLKKKLQIERRLGKFLQFLFLMSWAFTVLFVVMFLLKVNCN</sequence>
<reference evidence="7 8" key="1">
    <citation type="submission" date="2019-04" db="EMBL/GenBank/DDBJ databases">
        <title>An improved genome assembly and genetic linkage map for asparagus bean, Vigna unguiculata ssp. sesquipedialis.</title>
        <authorList>
            <person name="Xia Q."/>
            <person name="Zhang R."/>
            <person name="Dong Y."/>
        </authorList>
    </citation>
    <scope>NUCLEOTIDE SEQUENCE [LARGE SCALE GENOMIC DNA]</scope>
    <source>
        <tissue evidence="7">Leaf</tissue>
    </source>
</reference>
<feature type="transmembrane region" description="Helical" evidence="5">
    <location>
        <begin position="145"/>
        <end position="166"/>
    </location>
</feature>
<evidence type="ECO:0000256" key="1">
    <source>
        <dbReference type="ARBA" id="ARBA00022723"/>
    </source>
</evidence>
<keyword evidence="5" id="KW-1133">Transmembrane helix</keyword>
<keyword evidence="1" id="KW-0479">Metal-binding</keyword>
<dbReference type="InterPro" id="IPR010666">
    <property type="entry name" value="Znf_GRF"/>
</dbReference>
<keyword evidence="5" id="KW-0812">Transmembrane</keyword>
<protein>
    <recommendedName>
        <fullName evidence="6">GRF-type domain-containing protein</fullName>
    </recommendedName>
</protein>
<keyword evidence="8" id="KW-1185">Reference proteome</keyword>
<keyword evidence="5" id="KW-0472">Membrane</keyword>
<name>A0A4D6LGF5_VIGUN</name>
<dbReference type="GO" id="GO:0008270">
    <property type="term" value="F:zinc ion binding"/>
    <property type="evidence" value="ECO:0007669"/>
    <property type="project" value="UniProtKB-KW"/>
</dbReference>
<evidence type="ECO:0000313" key="7">
    <source>
        <dbReference type="EMBL" id="QCD87667.1"/>
    </source>
</evidence>
<dbReference type="Pfam" id="PF06839">
    <property type="entry name" value="Zn_ribbon_GRF"/>
    <property type="match status" value="1"/>
</dbReference>
<dbReference type="EMBL" id="CP039347">
    <property type="protein sequence ID" value="QCD87667.1"/>
    <property type="molecule type" value="Genomic_DNA"/>
</dbReference>
<organism evidence="7 8">
    <name type="scientific">Vigna unguiculata</name>
    <name type="common">Cowpea</name>
    <dbReference type="NCBI Taxonomy" id="3917"/>
    <lineage>
        <taxon>Eukaryota</taxon>
        <taxon>Viridiplantae</taxon>
        <taxon>Streptophyta</taxon>
        <taxon>Embryophyta</taxon>
        <taxon>Tracheophyta</taxon>
        <taxon>Spermatophyta</taxon>
        <taxon>Magnoliopsida</taxon>
        <taxon>eudicotyledons</taxon>
        <taxon>Gunneridae</taxon>
        <taxon>Pentapetalae</taxon>
        <taxon>rosids</taxon>
        <taxon>fabids</taxon>
        <taxon>Fabales</taxon>
        <taxon>Fabaceae</taxon>
        <taxon>Papilionoideae</taxon>
        <taxon>50 kb inversion clade</taxon>
        <taxon>NPAAA clade</taxon>
        <taxon>indigoferoid/millettioid clade</taxon>
        <taxon>Phaseoleae</taxon>
        <taxon>Vigna</taxon>
    </lineage>
</organism>
<dbReference type="AlphaFoldDB" id="A0A4D6LGF5"/>
<proteinExistence type="predicted"/>